<organism evidence="3 4">
    <name type="scientific">Monosporascus ibericus</name>
    <dbReference type="NCBI Taxonomy" id="155417"/>
    <lineage>
        <taxon>Eukaryota</taxon>
        <taxon>Fungi</taxon>
        <taxon>Dikarya</taxon>
        <taxon>Ascomycota</taxon>
        <taxon>Pezizomycotina</taxon>
        <taxon>Sordariomycetes</taxon>
        <taxon>Xylariomycetidae</taxon>
        <taxon>Xylariales</taxon>
        <taxon>Xylariales incertae sedis</taxon>
        <taxon>Monosporascus</taxon>
    </lineage>
</organism>
<feature type="compositionally biased region" description="Basic and acidic residues" evidence="1">
    <location>
        <begin position="25"/>
        <end position="50"/>
    </location>
</feature>
<evidence type="ECO:0000259" key="2">
    <source>
        <dbReference type="Pfam" id="PF06985"/>
    </source>
</evidence>
<feature type="domain" description="Heterokaryon incompatibility" evidence="2">
    <location>
        <begin position="105"/>
        <end position="289"/>
    </location>
</feature>
<accession>A0A4Q4TXK4</accession>
<dbReference type="OrthoDB" id="2157530at2759"/>
<dbReference type="InterPro" id="IPR052895">
    <property type="entry name" value="HetReg/Transcr_Mod"/>
</dbReference>
<evidence type="ECO:0000256" key="1">
    <source>
        <dbReference type="SAM" id="MobiDB-lite"/>
    </source>
</evidence>
<dbReference type="AlphaFoldDB" id="A0A4Q4TXK4"/>
<evidence type="ECO:0000313" key="3">
    <source>
        <dbReference type="EMBL" id="RYP11404.1"/>
    </source>
</evidence>
<dbReference type="InterPro" id="IPR010730">
    <property type="entry name" value="HET"/>
</dbReference>
<reference evidence="3 4" key="1">
    <citation type="submission" date="2018-06" db="EMBL/GenBank/DDBJ databases">
        <title>Complete Genomes of Monosporascus.</title>
        <authorList>
            <person name="Robinson A.J."/>
            <person name="Natvig D.O."/>
        </authorList>
    </citation>
    <scope>NUCLEOTIDE SEQUENCE [LARGE SCALE GENOMIC DNA]</scope>
    <source>
        <strain evidence="3 4">CBS 110550</strain>
    </source>
</reference>
<dbReference type="Proteomes" id="UP000293360">
    <property type="component" value="Unassembled WGS sequence"/>
</dbReference>
<comment type="caution">
    <text evidence="3">The sequence shown here is derived from an EMBL/GenBank/DDBJ whole genome shotgun (WGS) entry which is preliminary data.</text>
</comment>
<dbReference type="STRING" id="155417.A0A4Q4TXK4"/>
<protein>
    <recommendedName>
        <fullName evidence="2">Heterokaryon incompatibility domain-containing protein</fullName>
    </recommendedName>
</protein>
<evidence type="ECO:0000313" key="4">
    <source>
        <dbReference type="Proteomes" id="UP000293360"/>
    </source>
</evidence>
<dbReference type="PANTHER" id="PTHR24148:SF73">
    <property type="entry name" value="HET DOMAIN PROTEIN (AFU_ORTHOLOGUE AFUA_8G01020)"/>
    <property type="match status" value="1"/>
</dbReference>
<proteinExistence type="predicted"/>
<sequence>MSTPSRDDEEDLCAHVKGVSVNDDNADHGPVGEEKQRAEEPCASKAKEDKNDIPEWKVENDYSHYRPFDHSKREIRLVSIKPGLFDEPLHCTLTPHPLPCPEIEFEALSYCWGDLKDTLSITLYHDYTGYSDPECQQPEKTEQSFNVTKSLDLALRYLRLEDKAKVIWIDALCINQGSIKERNYAISFMADVYRHADIVVIFLGEESKSKHFGGMWDLMAMLNAGLQRAQVKPLWQHEDIDKALDEISITPKSNKGNKEGDHIFRIHMSLIFEEFFKYPWFKRVWVIQEAMNAKKAVVHCGSKRADWLDILVMLCWAVKTSRSYAGAWSASLDLRDRLPPFLWTRLHAAKRGEIHAPARLPLLDVISKGRAFDATDPRDKVFALLNFGEETHDLPGLPPRLKPDYGKSSSDVWRDLTRQWIIDHQSLDILAIQRETVDKNNQVASATVFIRAEKDPPLPESKPSNTIEPPPSEHPSWALWHAEHPEAAQTALFRGANNLSRCSLPLNIELLDHPSDPAVLRLPGLVLDRLKSVQWPFKRWSFSDDDMRQFDYSREPPVSVESGVAVAWGALIGAIKGVGENATGQVSFHIDGELKIAPYPSGKYLIQAFIETLIRQRLGRNYFAPNVPMSLEPEHQDQLTDDMRADLKIIAHFAAHWEKGVDPDMKWIPGPWTQCLKPLAKRGNSKQFTEMCEYAEGRCFFEADRAGMGLCPRGTRPGDYVVSLASGKTPFVLRPLNEKDDHASRFLLIGECYLHDLDIARITQKMVDEGKEPGVLAIV</sequence>
<gene>
    <name evidence="3" type="ORF">DL764_000058</name>
</gene>
<dbReference type="EMBL" id="QJNU01000002">
    <property type="protein sequence ID" value="RYP11404.1"/>
    <property type="molecule type" value="Genomic_DNA"/>
</dbReference>
<keyword evidence="4" id="KW-1185">Reference proteome</keyword>
<feature type="region of interest" description="Disordered" evidence="1">
    <location>
        <begin position="454"/>
        <end position="473"/>
    </location>
</feature>
<feature type="region of interest" description="Disordered" evidence="1">
    <location>
        <begin position="1"/>
        <end position="50"/>
    </location>
</feature>
<dbReference type="PANTHER" id="PTHR24148">
    <property type="entry name" value="ANKYRIN REPEAT DOMAIN-CONTAINING PROTEIN 39 HOMOLOG-RELATED"/>
    <property type="match status" value="1"/>
</dbReference>
<dbReference type="Pfam" id="PF06985">
    <property type="entry name" value="HET"/>
    <property type="match status" value="1"/>
</dbReference>
<name>A0A4Q4TXK4_9PEZI</name>